<evidence type="ECO:0000256" key="3">
    <source>
        <dbReference type="ARBA" id="ARBA00022840"/>
    </source>
</evidence>
<evidence type="ECO:0000256" key="2">
    <source>
        <dbReference type="ARBA" id="ARBA00022741"/>
    </source>
</evidence>
<comment type="similarity">
    <text evidence="1">Belongs to the FtsK/SpoIIIE/SftA family.</text>
</comment>
<dbReference type="AlphaFoldDB" id="A0A382IM20"/>
<dbReference type="InterPro" id="IPR003593">
    <property type="entry name" value="AAA+_ATPase"/>
</dbReference>
<evidence type="ECO:0000256" key="4">
    <source>
        <dbReference type="ARBA" id="ARBA00023125"/>
    </source>
</evidence>
<dbReference type="SMART" id="SM00382">
    <property type="entry name" value="AAA"/>
    <property type="match status" value="1"/>
</dbReference>
<feature type="non-terminal residue" evidence="7">
    <location>
        <position position="442"/>
    </location>
</feature>
<evidence type="ECO:0000259" key="6">
    <source>
        <dbReference type="PROSITE" id="PS50901"/>
    </source>
</evidence>
<sequence>PNNPDQEYAVSDQSQNQPIPPLPIAPSDTNFSEPGGSDTSADLSDGPEEPLQIQQPNEPPHSQPEREVPIDLQFERTVLDTPNLNPSRAGRGAPLTLAELLRRYQLILDTYSQFGVSVLPTEQEVDRFVEGPASVLYRVKPDEGVDPKKLHNLSDSLKLVLKLEAEQNIMFRIDRGFVTIDVPKSEEDRYFVTARELWSKWMPPGNALSVPLGLDTQGNAIDINFSSSDSPHLLIAGTTGSGKSEALNTILGGLVRHYMPEQLRLMLVDPKGTELMEYESSPYLEGKIGWSDSDANSLLINAFNEMQRRYEIFVESGARNIQDYNSAARPVRRLPWWLVVLDEYADLTADRDMKREIEGSLGRLAQKARAAGIHIVIATQKPSGDVISTNLRSNLPAQLALRVKSGTESRVVMDETGAESLNGKGDAFLKCLGRITRIQCAK</sequence>
<dbReference type="InterPro" id="IPR002543">
    <property type="entry name" value="FtsK_dom"/>
</dbReference>
<dbReference type="PANTHER" id="PTHR22683">
    <property type="entry name" value="SPORULATION PROTEIN RELATED"/>
    <property type="match status" value="1"/>
</dbReference>
<protein>
    <recommendedName>
        <fullName evidence="6">FtsK domain-containing protein</fullName>
    </recommendedName>
</protein>
<dbReference type="Gene3D" id="3.30.980.40">
    <property type="match status" value="1"/>
</dbReference>
<name>A0A382IM20_9ZZZZ</name>
<dbReference type="Pfam" id="PF17854">
    <property type="entry name" value="FtsK_alpha"/>
    <property type="match status" value="1"/>
</dbReference>
<keyword evidence="3" id="KW-0067">ATP-binding</keyword>
<keyword evidence="4" id="KW-0238">DNA-binding</keyword>
<gene>
    <name evidence="7" type="ORF">METZ01_LOCUS252585</name>
</gene>
<keyword evidence="2" id="KW-0547">Nucleotide-binding</keyword>
<evidence type="ECO:0000256" key="5">
    <source>
        <dbReference type="SAM" id="MobiDB-lite"/>
    </source>
</evidence>
<dbReference type="Pfam" id="PF01580">
    <property type="entry name" value="FtsK_SpoIIIE"/>
    <property type="match status" value="1"/>
</dbReference>
<proteinExistence type="inferred from homology"/>
<dbReference type="PROSITE" id="PS50901">
    <property type="entry name" value="FTSK"/>
    <property type="match status" value="1"/>
</dbReference>
<dbReference type="InterPro" id="IPR041027">
    <property type="entry name" value="FtsK_alpha"/>
</dbReference>
<organism evidence="7">
    <name type="scientific">marine metagenome</name>
    <dbReference type="NCBI Taxonomy" id="408172"/>
    <lineage>
        <taxon>unclassified sequences</taxon>
        <taxon>metagenomes</taxon>
        <taxon>ecological metagenomes</taxon>
    </lineage>
</organism>
<dbReference type="GO" id="GO:0003677">
    <property type="term" value="F:DNA binding"/>
    <property type="evidence" value="ECO:0007669"/>
    <property type="project" value="UniProtKB-KW"/>
</dbReference>
<evidence type="ECO:0000256" key="1">
    <source>
        <dbReference type="ARBA" id="ARBA00006474"/>
    </source>
</evidence>
<dbReference type="InterPro" id="IPR050206">
    <property type="entry name" value="FtsK/SpoIIIE/SftA"/>
</dbReference>
<dbReference type="SUPFAM" id="SSF52540">
    <property type="entry name" value="P-loop containing nucleoside triphosphate hydrolases"/>
    <property type="match status" value="1"/>
</dbReference>
<accession>A0A382IM20</accession>
<dbReference type="EMBL" id="UINC01067754">
    <property type="protein sequence ID" value="SVB99731.1"/>
    <property type="molecule type" value="Genomic_DNA"/>
</dbReference>
<feature type="region of interest" description="Disordered" evidence="5">
    <location>
        <begin position="1"/>
        <end position="65"/>
    </location>
</feature>
<feature type="non-terminal residue" evidence="7">
    <location>
        <position position="1"/>
    </location>
</feature>
<feature type="compositionally biased region" description="Polar residues" evidence="5">
    <location>
        <begin position="27"/>
        <end position="42"/>
    </location>
</feature>
<dbReference type="GO" id="GO:0005524">
    <property type="term" value="F:ATP binding"/>
    <property type="evidence" value="ECO:0007669"/>
    <property type="project" value="UniProtKB-KW"/>
</dbReference>
<evidence type="ECO:0000313" key="7">
    <source>
        <dbReference type="EMBL" id="SVB99731.1"/>
    </source>
</evidence>
<dbReference type="InterPro" id="IPR027417">
    <property type="entry name" value="P-loop_NTPase"/>
</dbReference>
<dbReference type="CDD" id="cd01127">
    <property type="entry name" value="TrwB_TraG_TraD_VirD4"/>
    <property type="match status" value="1"/>
</dbReference>
<feature type="domain" description="FtsK" evidence="6">
    <location>
        <begin position="218"/>
        <end position="410"/>
    </location>
</feature>
<dbReference type="PANTHER" id="PTHR22683:SF1">
    <property type="entry name" value="TYPE VII SECRETION SYSTEM PROTEIN ESSC"/>
    <property type="match status" value="1"/>
</dbReference>
<dbReference type="Gene3D" id="3.40.50.300">
    <property type="entry name" value="P-loop containing nucleotide triphosphate hydrolases"/>
    <property type="match status" value="1"/>
</dbReference>
<reference evidence="7" key="1">
    <citation type="submission" date="2018-05" db="EMBL/GenBank/DDBJ databases">
        <authorList>
            <person name="Lanie J.A."/>
            <person name="Ng W.-L."/>
            <person name="Kazmierczak K.M."/>
            <person name="Andrzejewski T.M."/>
            <person name="Davidsen T.M."/>
            <person name="Wayne K.J."/>
            <person name="Tettelin H."/>
            <person name="Glass J.I."/>
            <person name="Rusch D."/>
            <person name="Podicherti R."/>
            <person name="Tsui H.-C.T."/>
            <person name="Winkler M.E."/>
        </authorList>
    </citation>
    <scope>NUCLEOTIDE SEQUENCE</scope>
</reference>